<protein>
    <submittedName>
        <fullName evidence="12">Vesicle transport V-snare protein, putative</fullName>
    </submittedName>
</protein>
<evidence type="ECO:0000256" key="9">
    <source>
        <dbReference type="SAM" id="MobiDB-lite"/>
    </source>
</evidence>
<keyword evidence="3" id="KW-0813">Transport</keyword>
<keyword evidence="7" id="KW-0175">Coiled coil</keyword>
<keyword evidence="13" id="KW-1185">Reference proteome</keyword>
<keyword evidence="5" id="KW-0653">Protein transport</keyword>
<dbReference type="STRING" id="1257118.L8HHT6"/>
<dbReference type="Gene3D" id="1.20.5.110">
    <property type="match status" value="1"/>
</dbReference>
<dbReference type="InterPro" id="IPR000727">
    <property type="entry name" value="T_SNARE_dom"/>
</dbReference>
<evidence type="ECO:0000256" key="8">
    <source>
        <dbReference type="ARBA" id="ARBA00023136"/>
    </source>
</evidence>
<dbReference type="GO" id="GO:0031902">
    <property type="term" value="C:late endosome membrane"/>
    <property type="evidence" value="ECO:0007669"/>
    <property type="project" value="TreeGrafter"/>
</dbReference>
<evidence type="ECO:0000256" key="7">
    <source>
        <dbReference type="ARBA" id="ARBA00023054"/>
    </source>
</evidence>
<dbReference type="VEuPathDB" id="AmoebaDB:ACA1_143710"/>
<evidence type="ECO:0000256" key="10">
    <source>
        <dbReference type="SAM" id="Phobius"/>
    </source>
</evidence>
<evidence type="ECO:0000256" key="5">
    <source>
        <dbReference type="ARBA" id="ARBA00022927"/>
    </source>
</evidence>
<dbReference type="Pfam" id="PF12352">
    <property type="entry name" value="V-SNARE_C"/>
    <property type="match status" value="1"/>
</dbReference>
<keyword evidence="8 10" id="KW-0472">Membrane</keyword>
<dbReference type="PANTHER" id="PTHR21230:SF26">
    <property type="entry name" value="VESICLE TRANSPORT THROUGH INTERACTION WITH T-SNARES HOMOLOG 1A"/>
    <property type="match status" value="1"/>
</dbReference>
<keyword evidence="6 10" id="KW-1133">Transmembrane helix</keyword>
<dbReference type="OrthoDB" id="430637at2759"/>
<organism evidence="12 13">
    <name type="scientific">Acanthamoeba castellanii (strain ATCC 30010 / Neff)</name>
    <dbReference type="NCBI Taxonomy" id="1257118"/>
    <lineage>
        <taxon>Eukaryota</taxon>
        <taxon>Amoebozoa</taxon>
        <taxon>Discosea</taxon>
        <taxon>Longamoebia</taxon>
        <taxon>Centramoebida</taxon>
        <taxon>Acanthamoebidae</taxon>
        <taxon>Acanthamoeba</taxon>
    </lineage>
</organism>
<dbReference type="PANTHER" id="PTHR21230">
    <property type="entry name" value="VESICLE TRANSPORT V-SNARE PROTEIN VTI1-RELATED"/>
    <property type="match status" value="1"/>
</dbReference>
<dbReference type="OMA" id="CAESEAM"/>
<evidence type="ECO:0000256" key="6">
    <source>
        <dbReference type="ARBA" id="ARBA00022989"/>
    </source>
</evidence>
<dbReference type="GO" id="GO:0005794">
    <property type="term" value="C:Golgi apparatus"/>
    <property type="evidence" value="ECO:0007669"/>
    <property type="project" value="TreeGrafter"/>
</dbReference>
<evidence type="ECO:0000256" key="2">
    <source>
        <dbReference type="ARBA" id="ARBA00006108"/>
    </source>
</evidence>
<dbReference type="GO" id="GO:0000149">
    <property type="term" value="F:SNARE binding"/>
    <property type="evidence" value="ECO:0007669"/>
    <property type="project" value="TreeGrafter"/>
</dbReference>
<feature type="domain" description="T-SNARE coiled-coil homology" evidence="11">
    <location>
        <begin position="56"/>
        <end position="123"/>
    </location>
</feature>
<dbReference type="SUPFAM" id="SSF58038">
    <property type="entry name" value="SNARE fusion complex"/>
    <property type="match status" value="1"/>
</dbReference>
<dbReference type="AlphaFoldDB" id="L8HHT6"/>
<dbReference type="GO" id="GO:0005789">
    <property type="term" value="C:endoplasmic reticulum membrane"/>
    <property type="evidence" value="ECO:0007669"/>
    <property type="project" value="TreeGrafter"/>
</dbReference>
<evidence type="ECO:0000256" key="4">
    <source>
        <dbReference type="ARBA" id="ARBA00022692"/>
    </source>
</evidence>
<sequence>MAGKAPNTRSYGAAATAPPPSNYGGRGAYNPDSLFSGARDWQNDDVEALASDQRSRLLHTNERLDDHSDRLARAHRTALQSEQIGYEIQGQLREDREKLERAYGKVQDVNDNMKTTRTILLGMSRRVITNKIILVLIILLLIASIGVIIYLKWGRGLINQIS</sequence>
<evidence type="ECO:0000313" key="13">
    <source>
        <dbReference type="Proteomes" id="UP000011083"/>
    </source>
</evidence>
<proteinExistence type="inferred from homology"/>
<dbReference type="EMBL" id="KB007840">
    <property type="protein sequence ID" value="ELR23991.1"/>
    <property type="molecule type" value="Genomic_DNA"/>
</dbReference>
<evidence type="ECO:0000256" key="3">
    <source>
        <dbReference type="ARBA" id="ARBA00022448"/>
    </source>
</evidence>
<dbReference type="SMART" id="SM00397">
    <property type="entry name" value="t_SNARE"/>
    <property type="match status" value="1"/>
</dbReference>
<evidence type="ECO:0000259" key="11">
    <source>
        <dbReference type="SMART" id="SM00397"/>
    </source>
</evidence>
<comment type="subcellular location">
    <subcellularLocation>
        <location evidence="1">Membrane</location>
        <topology evidence="1">Single-pass type IV membrane protein</topology>
    </subcellularLocation>
</comment>
<dbReference type="RefSeq" id="XP_004353519.1">
    <property type="nucleotide sequence ID" value="XM_004353467.1"/>
</dbReference>
<gene>
    <name evidence="12" type="ORF">ACA1_143710</name>
</gene>
<reference evidence="12 13" key="1">
    <citation type="journal article" date="2013" name="Genome Biol.">
        <title>Genome of Acanthamoeba castellanii highlights extensive lateral gene transfer and early evolution of tyrosine kinase signaling.</title>
        <authorList>
            <person name="Clarke M."/>
            <person name="Lohan A.J."/>
            <person name="Liu B."/>
            <person name="Lagkouvardos I."/>
            <person name="Roy S."/>
            <person name="Zafar N."/>
            <person name="Bertelli C."/>
            <person name="Schilde C."/>
            <person name="Kianianmomeni A."/>
            <person name="Burglin T.R."/>
            <person name="Frech C."/>
            <person name="Turcotte B."/>
            <person name="Kopec K.O."/>
            <person name="Synnott J.M."/>
            <person name="Choo C."/>
            <person name="Paponov I."/>
            <person name="Finkler A."/>
            <person name="Soon Heng Tan C."/>
            <person name="Hutchins A.P."/>
            <person name="Weinmeier T."/>
            <person name="Rattei T."/>
            <person name="Chu J.S."/>
            <person name="Gimenez G."/>
            <person name="Irimia M."/>
            <person name="Rigden D.J."/>
            <person name="Fitzpatrick D.A."/>
            <person name="Lorenzo-Morales J."/>
            <person name="Bateman A."/>
            <person name="Chiu C.H."/>
            <person name="Tang P."/>
            <person name="Hegemann P."/>
            <person name="Fromm H."/>
            <person name="Raoult D."/>
            <person name="Greub G."/>
            <person name="Miranda-Saavedra D."/>
            <person name="Chen N."/>
            <person name="Nash P."/>
            <person name="Ginger M.L."/>
            <person name="Horn M."/>
            <person name="Schaap P."/>
            <person name="Caler L."/>
            <person name="Loftus B."/>
        </authorList>
    </citation>
    <scope>NUCLEOTIDE SEQUENCE [LARGE SCALE GENOMIC DNA]</scope>
    <source>
        <strain evidence="12 13">Neff</strain>
    </source>
</reference>
<keyword evidence="4 10" id="KW-0812">Transmembrane</keyword>
<dbReference type="CDD" id="cd15890">
    <property type="entry name" value="SNARE_Vti1b"/>
    <property type="match status" value="1"/>
</dbReference>
<feature type="transmembrane region" description="Helical" evidence="10">
    <location>
        <begin position="132"/>
        <end position="153"/>
    </location>
</feature>
<dbReference type="GO" id="GO:0015031">
    <property type="term" value="P:protein transport"/>
    <property type="evidence" value="ECO:0007669"/>
    <property type="project" value="UniProtKB-KW"/>
</dbReference>
<dbReference type="KEGG" id="acan:ACA1_143710"/>
<name>L8HHT6_ACACF</name>
<dbReference type="GeneID" id="14924990"/>
<dbReference type="Proteomes" id="UP000011083">
    <property type="component" value="Unassembled WGS sequence"/>
</dbReference>
<evidence type="ECO:0000313" key="12">
    <source>
        <dbReference type="EMBL" id="ELR23991.1"/>
    </source>
</evidence>
<dbReference type="FunFam" id="1.20.5.110:FF:000002">
    <property type="entry name" value="Vesicle transport through interaction with t-SNAREsB"/>
    <property type="match status" value="1"/>
</dbReference>
<dbReference type="GO" id="GO:0006906">
    <property type="term" value="P:vesicle fusion"/>
    <property type="evidence" value="ECO:0007669"/>
    <property type="project" value="TreeGrafter"/>
</dbReference>
<dbReference type="GO" id="GO:0005484">
    <property type="term" value="F:SNAP receptor activity"/>
    <property type="evidence" value="ECO:0007669"/>
    <property type="project" value="TreeGrafter"/>
</dbReference>
<feature type="region of interest" description="Disordered" evidence="9">
    <location>
        <begin position="1"/>
        <end position="36"/>
    </location>
</feature>
<comment type="similarity">
    <text evidence="2">Belongs to the VTI1 family.</text>
</comment>
<evidence type="ECO:0000256" key="1">
    <source>
        <dbReference type="ARBA" id="ARBA00004211"/>
    </source>
</evidence>
<accession>L8HHT6</accession>
<dbReference type="GO" id="GO:0031201">
    <property type="term" value="C:SNARE complex"/>
    <property type="evidence" value="ECO:0007669"/>
    <property type="project" value="TreeGrafter"/>
</dbReference>
<dbReference type="GO" id="GO:0012507">
    <property type="term" value="C:ER to Golgi transport vesicle membrane"/>
    <property type="evidence" value="ECO:0007669"/>
    <property type="project" value="TreeGrafter"/>
</dbReference>